<comment type="caution">
    <text evidence="2">The sequence shown here is derived from an EMBL/GenBank/DDBJ whole genome shotgun (WGS) entry which is preliminary data.</text>
</comment>
<reference evidence="2" key="1">
    <citation type="journal article" date="2021" name="PeerJ">
        <title>Extensive microbial diversity within the chicken gut microbiome revealed by metagenomics and culture.</title>
        <authorList>
            <person name="Gilroy R."/>
            <person name="Ravi A."/>
            <person name="Getino M."/>
            <person name="Pursley I."/>
            <person name="Horton D.L."/>
            <person name="Alikhan N.F."/>
            <person name="Baker D."/>
            <person name="Gharbi K."/>
            <person name="Hall N."/>
            <person name="Watson M."/>
            <person name="Adriaenssens E.M."/>
            <person name="Foster-Nyarko E."/>
            <person name="Jarju S."/>
            <person name="Secka A."/>
            <person name="Antonio M."/>
            <person name="Oren A."/>
            <person name="Chaudhuri R.R."/>
            <person name="La Ragione R."/>
            <person name="Hildebrand F."/>
            <person name="Pallen M.J."/>
        </authorList>
    </citation>
    <scope>NUCLEOTIDE SEQUENCE</scope>
    <source>
        <strain evidence="2">ChiHjej9B8-13557</strain>
    </source>
</reference>
<dbReference type="Proteomes" id="UP000824211">
    <property type="component" value="Unassembled WGS sequence"/>
</dbReference>
<reference evidence="2" key="2">
    <citation type="submission" date="2021-04" db="EMBL/GenBank/DDBJ databases">
        <authorList>
            <person name="Gilroy R."/>
        </authorList>
    </citation>
    <scope>NUCLEOTIDE SEQUENCE</scope>
    <source>
        <strain evidence="2">ChiHjej9B8-13557</strain>
    </source>
</reference>
<gene>
    <name evidence="2" type="ORF">H9771_01130</name>
</gene>
<name>A0A9D2S604_9FIRM</name>
<proteinExistence type="predicted"/>
<evidence type="ECO:0000313" key="2">
    <source>
        <dbReference type="EMBL" id="HJB58258.1"/>
    </source>
</evidence>
<dbReference type="AlphaFoldDB" id="A0A9D2S604"/>
<feature type="region of interest" description="Disordered" evidence="1">
    <location>
        <begin position="1"/>
        <end position="21"/>
    </location>
</feature>
<dbReference type="EMBL" id="DWXX01000023">
    <property type="protein sequence ID" value="HJB58258.1"/>
    <property type="molecule type" value="Genomic_DNA"/>
</dbReference>
<accession>A0A9D2S604</accession>
<evidence type="ECO:0000313" key="3">
    <source>
        <dbReference type="Proteomes" id="UP000824211"/>
    </source>
</evidence>
<sequence length="59" mass="6376">MLEYLDRQPPQEAPPEQKQKPGLLHLELDGGLAGGCCGGHGQPGHVCCGRHKHRQPSEP</sequence>
<protein>
    <submittedName>
        <fullName evidence="2">Uncharacterized protein</fullName>
    </submittedName>
</protein>
<organism evidence="2 3">
    <name type="scientific">Candidatus Faecalibacterium faecipullorum</name>
    <dbReference type="NCBI Taxonomy" id="2838578"/>
    <lineage>
        <taxon>Bacteria</taxon>
        <taxon>Bacillati</taxon>
        <taxon>Bacillota</taxon>
        <taxon>Clostridia</taxon>
        <taxon>Eubacteriales</taxon>
        <taxon>Oscillospiraceae</taxon>
        <taxon>Faecalibacterium</taxon>
    </lineage>
</organism>
<evidence type="ECO:0000256" key="1">
    <source>
        <dbReference type="SAM" id="MobiDB-lite"/>
    </source>
</evidence>